<feature type="transmembrane region" description="Helical" evidence="1">
    <location>
        <begin position="21"/>
        <end position="44"/>
    </location>
</feature>
<keyword evidence="1" id="KW-0812">Transmembrane</keyword>
<evidence type="ECO:0000313" key="2">
    <source>
        <dbReference type="EMBL" id="MBY9075504.1"/>
    </source>
</evidence>
<keyword evidence="3" id="KW-1185">Reference proteome</keyword>
<protein>
    <recommendedName>
        <fullName evidence="4">NnrS family protein</fullName>
    </recommendedName>
</protein>
<gene>
    <name evidence="2" type="ORF">K1X13_11795</name>
</gene>
<sequence>MSTIARPRGPRSLRAPFVPRLVLLAPAGIALLAGLDAALMLLGLPAPVRVDRLPEVHGMLMVLGFVDTLIAVERAVALRQPRGFAAPGLLGLGAVVLLSPAPLVVGRCLMAVGAAALVCLYVPLWRRQRDEAVLVQALGAVLALGAAVLWLGGAAVPLLAPWLVGFVVLTIAGERLELSRIAIGPSAGSRLVLLAAGLMAGVAAALLWPRPGTALLGATLLVLTGWLAAHDVARRTIHTSGLTRYMAGCMLAAYCWLGVAGAIWLLGGPALDGVRYDAVLHAVFLGFALSMIMAHAPVILPAVLRRPLPYHPALIAPATLLHVSLALRLWVGDALGSHGAWVTGGVLNIVAVLSFLAVAVGSTIRGSRRPS</sequence>
<reference evidence="2 3" key="1">
    <citation type="submission" date="2021-08" db="EMBL/GenBank/DDBJ databases">
        <title>Nocardioides bacterium WL0053 sp. nov., isolated from the sediment.</title>
        <authorList>
            <person name="Wang L."/>
            <person name="Zhang D."/>
            <person name="Zhang A."/>
        </authorList>
    </citation>
    <scope>NUCLEOTIDE SEQUENCE [LARGE SCALE GENOMIC DNA]</scope>
    <source>
        <strain evidence="2 3">WL0053</strain>
    </source>
</reference>
<feature type="transmembrane region" description="Helical" evidence="1">
    <location>
        <begin position="109"/>
        <end position="125"/>
    </location>
</feature>
<feature type="transmembrane region" description="Helical" evidence="1">
    <location>
        <begin position="132"/>
        <end position="152"/>
    </location>
</feature>
<evidence type="ECO:0008006" key="4">
    <source>
        <dbReference type="Google" id="ProtNLM"/>
    </source>
</evidence>
<feature type="transmembrane region" description="Helical" evidence="1">
    <location>
        <begin position="343"/>
        <end position="364"/>
    </location>
</feature>
<feature type="transmembrane region" description="Helical" evidence="1">
    <location>
        <begin position="158"/>
        <end position="176"/>
    </location>
</feature>
<name>A0ABS7RM07_9ACTN</name>
<evidence type="ECO:0000256" key="1">
    <source>
        <dbReference type="SAM" id="Phobius"/>
    </source>
</evidence>
<dbReference type="EMBL" id="JAIEZQ010000002">
    <property type="protein sequence ID" value="MBY9075504.1"/>
    <property type="molecule type" value="Genomic_DNA"/>
</dbReference>
<organism evidence="2 3">
    <name type="scientific">Nocardioides jiangsuensis</name>
    <dbReference type="NCBI Taxonomy" id="2866161"/>
    <lineage>
        <taxon>Bacteria</taxon>
        <taxon>Bacillati</taxon>
        <taxon>Actinomycetota</taxon>
        <taxon>Actinomycetes</taxon>
        <taxon>Propionibacteriales</taxon>
        <taxon>Nocardioidaceae</taxon>
        <taxon>Nocardioides</taxon>
    </lineage>
</organism>
<comment type="caution">
    <text evidence="2">The sequence shown here is derived from an EMBL/GenBank/DDBJ whole genome shotgun (WGS) entry which is preliminary data.</text>
</comment>
<keyword evidence="1" id="KW-0472">Membrane</keyword>
<proteinExistence type="predicted"/>
<feature type="transmembrane region" description="Helical" evidence="1">
    <location>
        <begin position="278"/>
        <end position="300"/>
    </location>
</feature>
<keyword evidence="1" id="KW-1133">Transmembrane helix</keyword>
<feature type="transmembrane region" description="Helical" evidence="1">
    <location>
        <begin position="188"/>
        <end position="208"/>
    </location>
</feature>
<feature type="transmembrane region" description="Helical" evidence="1">
    <location>
        <begin position="214"/>
        <end position="233"/>
    </location>
</feature>
<feature type="transmembrane region" description="Helical" evidence="1">
    <location>
        <begin position="245"/>
        <end position="266"/>
    </location>
</feature>
<dbReference type="RefSeq" id="WP_221025241.1">
    <property type="nucleotide sequence ID" value="NZ_JAIEZQ010000002.1"/>
</dbReference>
<dbReference type="Proteomes" id="UP000754710">
    <property type="component" value="Unassembled WGS sequence"/>
</dbReference>
<feature type="transmembrane region" description="Helical" evidence="1">
    <location>
        <begin position="312"/>
        <end position="331"/>
    </location>
</feature>
<accession>A0ABS7RM07</accession>
<evidence type="ECO:0000313" key="3">
    <source>
        <dbReference type="Proteomes" id="UP000754710"/>
    </source>
</evidence>